<dbReference type="InterPro" id="IPR030931">
    <property type="entry name" value="Group_II_RT_mat"/>
</dbReference>
<dbReference type="Proteomes" id="UP000008888">
    <property type="component" value="Chromosome"/>
</dbReference>
<dbReference type="EC" id="2.7.7.49" evidence="1"/>
<organism evidence="11 12">
    <name type="scientific">Methylomonas methanica (strain DSM 25384 / MC09)</name>
    <dbReference type="NCBI Taxonomy" id="857087"/>
    <lineage>
        <taxon>Bacteria</taxon>
        <taxon>Pseudomonadati</taxon>
        <taxon>Pseudomonadota</taxon>
        <taxon>Gammaproteobacteria</taxon>
        <taxon>Methylococcales</taxon>
        <taxon>Methylococcaceae</taxon>
        <taxon>Methylomonas</taxon>
    </lineage>
</organism>
<reference evidence="12" key="3">
    <citation type="submission" date="2011-05" db="EMBL/GenBank/DDBJ databases">
        <title>Complete sequence of Methylomonas methanica MC09.</title>
        <authorList>
            <consortium name="US DOE Joint Genome Institute"/>
            <person name="Lucas S."/>
            <person name="Han J."/>
            <person name="Lapidus A."/>
            <person name="Cheng J.-F."/>
            <person name="Goodwin L."/>
            <person name="Pitluck S."/>
            <person name="Peters L."/>
            <person name="Mikhailova N."/>
            <person name="Teshima H."/>
            <person name="Han C."/>
            <person name="Tapia R."/>
            <person name="Land M."/>
            <person name="Hauser L."/>
            <person name="Kyrpides N."/>
            <person name="Ivanova N."/>
            <person name="Pagani I."/>
            <person name="Stein L."/>
            <person name="Woyke T."/>
        </authorList>
    </citation>
    <scope>NUCLEOTIDE SEQUENCE [LARGE SCALE GENOMIC DNA]</scope>
    <source>
        <strain evidence="12">MC09</strain>
    </source>
</reference>
<dbReference type="InterPro" id="IPR043502">
    <property type="entry name" value="DNA/RNA_pol_sf"/>
</dbReference>
<sequence>MSQHIEDERLFENLCYASYLRIGFEQVKENKGKPGIDGVNIHDFEFRLEEELSRLQQELLNWTYKPSPVRRVEIPKPQGGVRRLGIPTVRDRVVQTALKLLLEPMFEPHFSPHSYGFRPGRNPHQAVQAAQSIINSGKSYVVDIDLEKFFDRIHHDRLIARIGQRITDKRILRLIGLMLRSGIMINGVVVRSEEGTMQGGPLSPLLSNIVLDELDKELEKRGLEFCRFADDCNIFVKSQKAAERVMETVSQFIESKLKLKVNRAKSQVARSERVKFLGFTVVNGTIAIARKALQTAMDNVKALTPRGTNKDRKISS</sequence>
<evidence type="ECO:0000313" key="12">
    <source>
        <dbReference type="Proteomes" id="UP000008888"/>
    </source>
</evidence>
<feature type="domain" description="Reverse transcriptase" evidence="10">
    <location>
        <begin position="55"/>
        <end position="281"/>
    </location>
</feature>
<dbReference type="SUPFAM" id="SSF56672">
    <property type="entry name" value="DNA/RNA polymerases"/>
    <property type="match status" value="1"/>
</dbReference>
<dbReference type="GO" id="GO:0003964">
    <property type="term" value="F:RNA-directed DNA polymerase activity"/>
    <property type="evidence" value="ECO:0007669"/>
    <property type="project" value="UniProtKB-KW"/>
</dbReference>
<dbReference type="InterPro" id="IPR043128">
    <property type="entry name" value="Rev_trsase/Diguanyl_cyclase"/>
</dbReference>
<dbReference type="CDD" id="cd01651">
    <property type="entry name" value="RT_G2_intron"/>
    <property type="match status" value="1"/>
</dbReference>
<dbReference type="AlphaFoldDB" id="G0A0J3"/>
<dbReference type="InterPro" id="IPR000477">
    <property type="entry name" value="RT_dom"/>
</dbReference>
<dbReference type="NCBIfam" id="TIGR04416">
    <property type="entry name" value="group_II_RT_mat"/>
    <property type="match status" value="1"/>
</dbReference>
<reference key="2">
    <citation type="submission" date="2011-05" db="EMBL/GenBank/DDBJ databases">
        <title>Complete genome sequence of the aerobic marine methanotroph Methylomonas methanica MC09.</title>
        <authorList>
            <person name="Boden R."/>
            <person name="Cunliffe M."/>
            <person name="Scanlan J."/>
            <person name="Moussard H."/>
            <person name="Kits K.D."/>
            <person name="Klotz M."/>
            <person name="Jetten M."/>
            <person name="Vuilleumier S."/>
            <person name="Han J."/>
            <person name="Peters L."/>
            <person name="Mikhailova N."/>
            <person name="Teshima H."/>
            <person name="Tapia R."/>
            <person name="Kyrpides N."/>
            <person name="Ivanova N."/>
            <person name="Pagani I."/>
            <person name="Cheng J.-F."/>
            <person name="Goodwin L."/>
            <person name="Han C."/>
            <person name="Hauser L."/>
            <person name="Land M."/>
            <person name="Lapidus A."/>
            <person name="Lucas S."/>
            <person name="Pitluck S."/>
            <person name="Woyke T."/>
            <person name="Stein L.Y."/>
            <person name="Murrell C."/>
        </authorList>
    </citation>
    <scope>NUCLEOTIDE SEQUENCE</scope>
    <source>
        <strain>MC09</strain>
    </source>
</reference>
<protein>
    <recommendedName>
        <fullName evidence="1">RNA-directed DNA polymerase</fullName>
        <ecNumber evidence="1">2.7.7.49</ecNumber>
    </recommendedName>
</protein>
<evidence type="ECO:0000256" key="5">
    <source>
        <dbReference type="ARBA" id="ARBA00022842"/>
    </source>
</evidence>
<keyword evidence="6 11" id="KW-0695">RNA-directed DNA polymerase</keyword>
<accession>G0A0J3</accession>
<evidence type="ECO:0000256" key="3">
    <source>
        <dbReference type="ARBA" id="ARBA00022695"/>
    </source>
</evidence>
<keyword evidence="5" id="KW-0460">Magnesium</keyword>
<keyword evidence="4" id="KW-0479">Metal-binding</keyword>
<evidence type="ECO:0000256" key="7">
    <source>
        <dbReference type="ARBA" id="ARBA00023118"/>
    </source>
</evidence>
<dbReference type="RefSeq" id="WP_013817042.1">
    <property type="nucleotide sequence ID" value="NC_015572.1"/>
</dbReference>
<evidence type="ECO:0000256" key="6">
    <source>
        <dbReference type="ARBA" id="ARBA00022918"/>
    </source>
</evidence>
<dbReference type="KEGG" id="mmt:Metme_0320"/>
<evidence type="ECO:0000259" key="10">
    <source>
        <dbReference type="PROSITE" id="PS50878"/>
    </source>
</evidence>
<comment type="similarity">
    <text evidence="8">Belongs to the bacterial reverse transcriptase family.</text>
</comment>
<dbReference type="PANTHER" id="PTHR34047:SF8">
    <property type="entry name" value="PROTEIN YKFC"/>
    <property type="match status" value="1"/>
</dbReference>
<dbReference type="PROSITE" id="PS50878">
    <property type="entry name" value="RT_POL"/>
    <property type="match status" value="1"/>
</dbReference>
<keyword evidence="12" id="KW-1185">Reference proteome</keyword>
<dbReference type="HOGENOM" id="CLU_013584_7_1_6"/>
<dbReference type="GO" id="GO:0051607">
    <property type="term" value="P:defense response to virus"/>
    <property type="evidence" value="ECO:0007669"/>
    <property type="project" value="UniProtKB-KW"/>
</dbReference>
<name>G0A0J3_METMM</name>
<reference evidence="11 12" key="1">
    <citation type="journal article" date="2011" name="J. Bacteriol.">
        <title>Complete Genome Sequence of the Aerobic Marine Methanotroph Methylomonas methanica MC09.</title>
        <authorList>
            <person name="Boden R."/>
            <person name="Cunliffe M."/>
            <person name="Scanlan J."/>
            <person name="Moussard H."/>
            <person name="Kits K.D."/>
            <person name="Klotz M.G."/>
            <person name="Jetten M.S."/>
            <person name="Vuilleumier S."/>
            <person name="Han J."/>
            <person name="Peters L."/>
            <person name="Mikhailova N."/>
            <person name="Teshima H."/>
            <person name="Tapia R."/>
            <person name="Kyrpides N."/>
            <person name="Ivanova N."/>
            <person name="Pagani I."/>
            <person name="Cheng J.F."/>
            <person name="Goodwin L."/>
            <person name="Han C."/>
            <person name="Hauser L."/>
            <person name="Land M.L."/>
            <person name="Lapidus A."/>
            <person name="Lucas S."/>
            <person name="Pitluck S."/>
            <person name="Woyke T."/>
            <person name="Stein L."/>
            <person name="Murrell J.C."/>
        </authorList>
    </citation>
    <scope>NUCLEOTIDE SEQUENCE [LARGE SCALE GENOMIC DNA]</scope>
    <source>
        <strain evidence="11 12">MC09</strain>
    </source>
</reference>
<evidence type="ECO:0000256" key="9">
    <source>
        <dbReference type="ARBA" id="ARBA00048173"/>
    </source>
</evidence>
<evidence type="ECO:0000256" key="2">
    <source>
        <dbReference type="ARBA" id="ARBA00022679"/>
    </source>
</evidence>
<keyword evidence="3" id="KW-0548">Nucleotidyltransferase</keyword>
<evidence type="ECO:0000256" key="1">
    <source>
        <dbReference type="ARBA" id="ARBA00012493"/>
    </source>
</evidence>
<dbReference type="PRINTS" id="PR00866">
    <property type="entry name" value="RNADNAPOLMS"/>
</dbReference>
<gene>
    <name evidence="11" type="ordered locus">Metme_0320</name>
</gene>
<dbReference type="InterPro" id="IPR051083">
    <property type="entry name" value="GrpII_Intron_Splice-Mob/Def"/>
</dbReference>
<evidence type="ECO:0000256" key="4">
    <source>
        <dbReference type="ARBA" id="ARBA00022723"/>
    </source>
</evidence>
<dbReference type="PANTHER" id="PTHR34047">
    <property type="entry name" value="NUCLEAR INTRON MATURASE 1, MITOCHONDRIAL-RELATED"/>
    <property type="match status" value="1"/>
</dbReference>
<dbReference type="eggNOG" id="COG3344">
    <property type="taxonomic scope" value="Bacteria"/>
</dbReference>
<keyword evidence="2" id="KW-0808">Transferase</keyword>
<keyword evidence="7" id="KW-0051">Antiviral defense</keyword>
<dbReference type="Pfam" id="PF00078">
    <property type="entry name" value="RVT_1"/>
    <property type="match status" value="1"/>
</dbReference>
<dbReference type="EMBL" id="CP002738">
    <property type="protein sequence ID" value="AEF98769.1"/>
    <property type="molecule type" value="Genomic_DNA"/>
</dbReference>
<proteinExistence type="inferred from homology"/>
<evidence type="ECO:0000256" key="8">
    <source>
        <dbReference type="ARBA" id="ARBA00034120"/>
    </source>
</evidence>
<evidence type="ECO:0000313" key="11">
    <source>
        <dbReference type="EMBL" id="AEF98769.1"/>
    </source>
</evidence>
<comment type="catalytic activity">
    <reaction evidence="9">
        <text>DNA(n) + a 2'-deoxyribonucleoside 5'-triphosphate = DNA(n+1) + diphosphate</text>
        <dbReference type="Rhea" id="RHEA:22508"/>
        <dbReference type="Rhea" id="RHEA-COMP:17339"/>
        <dbReference type="Rhea" id="RHEA-COMP:17340"/>
        <dbReference type="ChEBI" id="CHEBI:33019"/>
        <dbReference type="ChEBI" id="CHEBI:61560"/>
        <dbReference type="ChEBI" id="CHEBI:173112"/>
        <dbReference type="EC" id="2.7.7.49"/>
    </reaction>
</comment>
<dbReference type="GO" id="GO:0046872">
    <property type="term" value="F:metal ion binding"/>
    <property type="evidence" value="ECO:0007669"/>
    <property type="project" value="UniProtKB-KW"/>
</dbReference>
<dbReference type="GO" id="GO:0003723">
    <property type="term" value="F:RNA binding"/>
    <property type="evidence" value="ECO:0007669"/>
    <property type="project" value="InterPro"/>
</dbReference>
<dbReference type="Gene3D" id="3.30.70.270">
    <property type="match status" value="1"/>
</dbReference>
<dbReference type="InterPro" id="IPR000123">
    <property type="entry name" value="Reverse_transcriptase_msDNA"/>
</dbReference>